<dbReference type="SUPFAM" id="SSF56235">
    <property type="entry name" value="N-terminal nucleophile aminohydrolases (Ntn hydrolases)"/>
    <property type="match status" value="1"/>
</dbReference>
<evidence type="ECO:0000313" key="22">
    <source>
        <dbReference type="EMBL" id="QTL97284.1"/>
    </source>
</evidence>
<dbReference type="Pfam" id="PF00310">
    <property type="entry name" value="GATase_2"/>
    <property type="match status" value="1"/>
</dbReference>
<evidence type="ECO:0000256" key="1">
    <source>
        <dbReference type="ARBA" id="ARBA00001917"/>
    </source>
</evidence>
<dbReference type="InterPro" id="IPR006982">
    <property type="entry name" value="Glu_synth_centr_N"/>
</dbReference>
<keyword evidence="9" id="KW-0274">FAD</keyword>
<dbReference type="GO" id="GO:0051538">
    <property type="term" value="F:3 iron, 4 sulfur cluster binding"/>
    <property type="evidence" value="ECO:0007669"/>
    <property type="project" value="UniProtKB-KW"/>
</dbReference>
<evidence type="ECO:0000256" key="8">
    <source>
        <dbReference type="ARBA" id="ARBA00022723"/>
    </source>
</evidence>
<evidence type="ECO:0000256" key="9">
    <source>
        <dbReference type="ARBA" id="ARBA00022827"/>
    </source>
</evidence>
<keyword evidence="7" id="KW-0288">FMN</keyword>
<evidence type="ECO:0000256" key="14">
    <source>
        <dbReference type="ARBA" id="ARBA00023164"/>
    </source>
</evidence>
<protein>
    <submittedName>
        <fullName evidence="22">Glutamate synthase large subunit</fullName>
        <ecNumber evidence="22">1.4.1.13</ecNumber>
    </submittedName>
</protein>
<dbReference type="RefSeq" id="WP_230868915.1">
    <property type="nucleotide sequence ID" value="NZ_CP046640.1"/>
</dbReference>
<dbReference type="Gene3D" id="3.60.20.10">
    <property type="entry name" value="Glutamine Phosphoribosylpyrophosphate, subunit 1, domain 1"/>
    <property type="match status" value="1"/>
</dbReference>
<evidence type="ECO:0000259" key="20">
    <source>
        <dbReference type="Pfam" id="PF01645"/>
    </source>
</evidence>
<dbReference type="PANTHER" id="PTHR11938:SF133">
    <property type="entry name" value="GLUTAMATE SYNTHASE (NADH)"/>
    <property type="match status" value="1"/>
</dbReference>
<dbReference type="EMBL" id="CP046640">
    <property type="protein sequence ID" value="QTL97284.1"/>
    <property type="molecule type" value="Genomic_DNA"/>
</dbReference>
<keyword evidence="14" id="KW-0314">Glutamate biosynthesis</keyword>
<comment type="cofactor">
    <cofactor evidence="3">
        <name>FAD</name>
        <dbReference type="ChEBI" id="CHEBI:57692"/>
    </cofactor>
</comment>
<feature type="domain" description="Glutamate synthase alpha subunit C-terminal" evidence="19">
    <location>
        <begin position="1266"/>
        <end position="1452"/>
    </location>
</feature>
<dbReference type="PANTHER" id="PTHR11938">
    <property type="entry name" value="FAD NADPH DEHYDROGENASE/OXIDOREDUCTASE"/>
    <property type="match status" value="1"/>
</dbReference>
<dbReference type="SUPFAM" id="SSF51395">
    <property type="entry name" value="FMN-linked oxidoreductases"/>
    <property type="match status" value="1"/>
</dbReference>
<evidence type="ECO:0000256" key="17">
    <source>
        <dbReference type="SAM" id="MobiDB-lite"/>
    </source>
</evidence>
<dbReference type="GO" id="GO:0004355">
    <property type="term" value="F:glutamate synthase (NADPH) activity"/>
    <property type="evidence" value="ECO:0007669"/>
    <property type="project" value="UniProtKB-EC"/>
</dbReference>
<dbReference type="Pfam" id="PF04898">
    <property type="entry name" value="Glu_syn_central"/>
    <property type="match status" value="1"/>
</dbReference>
<dbReference type="InterPro" id="IPR017932">
    <property type="entry name" value="GATase_2_dom"/>
</dbReference>
<dbReference type="InterPro" id="IPR036485">
    <property type="entry name" value="Glu_synth_asu_C_sf"/>
</dbReference>
<feature type="domain" description="Glutamine amidotransferase type-2" evidence="18">
    <location>
        <begin position="22"/>
        <end position="442"/>
    </location>
</feature>
<feature type="domain" description="Glutamate synthase central-N" evidence="21">
    <location>
        <begin position="470"/>
        <end position="754"/>
    </location>
</feature>
<dbReference type="FunFam" id="2.160.20.60:FF:000001">
    <property type="entry name" value="Glutamate synthase, large subunit"/>
    <property type="match status" value="1"/>
</dbReference>
<evidence type="ECO:0000256" key="4">
    <source>
        <dbReference type="ARBA" id="ARBA00009716"/>
    </source>
</evidence>
<dbReference type="FunFam" id="3.60.20.10:FF:000001">
    <property type="entry name" value="Glutamate synthase, large subunit"/>
    <property type="match status" value="1"/>
</dbReference>
<dbReference type="Pfam" id="PF01493">
    <property type="entry name" value="GXGXG"/>
    <property type="match status" value="1"/>
</dbReference>
<evidence type="ECO:0000256" key="15">
    <source>
        <dbReference type="ARBA" id="ARBA00023291"/>
    </source>
</evidence>
<dbReference type="GO" id="GO:0046872">
    <property type="term" value="F:metal ion binding"/>
    <property type="evidence" value="ECO:0007669"/>
    <property type="project" value="UniProtKB-KW"/>
</dbReference>
<keyword evidence="5" id="KW-0028">Amino-acid biosynthesis</keyword>
<dbReference type="InterPro" id="IPR002489">
    <property type="entry name" value="Glu_synth_asu_C"/>
</dbReference>
<dbReference type="NCBIfam" id="NF008730">
    <property type="entry name" value="PRK11750.1"/>
    <property type="match status" value="1"/>
</dbReference>
<dbReference type="EC" id="1.4.1.13" evidence="22"/>
<keyword evidence="8" id="KW-0479">Metal-binding</keyword>
<keyword evidence="15" id="KW-0003">3Fe-4S</keyword>
<evidence type="ECO:0000259" key="19">
    <source>
        <dbReference type="Pfam" id="PF01493"/>
    </source>
</evidence>
<dbReference type="SUPFAM" id="SSF69336">
    <property type="entry name" value="Alpha subunit of glutamate synthase, C-terminal domain"/>
    <property type="match status" value="1"/>
</dbReference>
<dbReference type="CDD" id="cd00713">
    <property type="entry name" value="GltS"/>
    <property type="match status" value="1"/>
</dbReference>
<organism evidence="22 23">
    <name type="scientific">Iocasia fonsfrigidae</name>
    <dbReference type="NCBI Taxonomy" id="2682810"/>
    <lineage>
        <taxon>Bacteria</taxon>
        <taxon>Bacillati</taxon>
        <taxon>Bacillota</taxon>
        <taxon>Clostridia</taxon>
        <taxon>Halanaerobiales</taxon>
        <taxon>Halanaerobiaceae</taxon>
        <taxon>Iocasia</taxon>
    </lineage>
</organism>
<dbReference type="CDD" id="cd02808">
    <property type="entry name" value="GltS_FMN"/>
    <property type="match status" value="1"/>
</dbReference>
<sequence>MKYNGIPEKQGLYDPRFEHDACGMGFITNIKGKKSHRIVHQALEILVNLSHRGATGSEANTGDGAGILIQLPHNFFAKETAKLGFSLPSAGEYGVGMVFLPRKKAYRKEYQAFFNKIIEEEGQQLLGWRDVPVDDSGIGNSARECMPHISQVFIGRNDSLSDDMAFERKLYVIGRRAEKEIKSSDIAEGIYLASISHRTIVYKGMLMPEQVEDFFLDLSDPNIETAIALVHSRFSTNTFPSWERAHPNRYIIHNGEINTMRGNVNWMNARQSMMESELFGNDLAKIFPVINPAGSDSAMFDNSLEFLRLTGRSLPHAVMMMIPEPWENNDSIDEEKKSFYEYHSCLMEPWDGPAAMAFTDGIQVGAVLDRNGLRPSRYYVTSDDLVVLASEVGVVDLPEEKIISKQRLEPGKMLLIDTSKGKIINDQELKKEIAGEYPYDKWLDENLLHIDALPVGEVKENCLGHETLVQKQRAFDYTYEEIRKILIPMAENGVDPVGAMGNDSSLAVLSDKPQLLYNYFKQLFAQVTNPPIDSIREAIITATRTNLGSEGNLLNPGPESCRQITLPGPVLDNGQLARLLNLKIDGFKTEKLSILFKIEDNGRGLEEAMEKLFAEADRLIDEGVNILVLSDKEIDRDKAPIPALLAVAGLHHHLIRTGRRTSVSLVLESGEPREVHHFCLLLGYGLQAVNPYLVFESLDDLIKQGLLETKSYDKAVKKYIKAATKGIVKVMAKMGISTVQSYRGAQIFEALGLNDSVIDKYFTGTPSRIGGIGLAEIARETIIRHQNGFNKKGPESKTLESGSTFTWRKDGEKHLYNPETIYLLQRACREGNYDLFKEYTSLINNQAEEMSTLRGLLGFNYDEVESIPLEEVESVESICKRFKTGAMSYGSISKEAHETLAIAMNRIGGKSNTGEGGEDPERFTPDPNGDSRCSAIKQVASGRFGVTSHYLTNAREIQIKMAQGAKPGEGGQLPGKKVYPWIAKVRGTTPGVGLISPPPHHDIYSIEDLAELIHDLKNANRDARINVKLVSEVGVGTIAAGVAKGKADVILISGYDGGTGASPRTSIKHAGLPWELGLAETHQTLVLNKLRSRVKLETDGKLMSGKDLAVAALLGAEEYGFATAPLVVMGCVMMRVCNLDTCPVGVATQNPELRKRFAGEVEHLVNFMHFIAREMREEMARLGFRTVDEMIGRVDKLKRDKAFKHWKAKGLDYSKILYQPEESAQAATFCQIKQDHGIEESMDMKELLQLAKPALDKGEKVEFNLKIKNIDRVVGTVLGNELTKKYGAAGLPADTIKLNFAGSAGQSFGAYIPQGITLTLQGDSNDYIGKGLSGGKIIVKVPEDADFSSEDNIVVGNVAFFGATSGEAYIQGVAGERFCVRNSGVHAVVEGVGDHGCEYMTGGRVVILGKTGRNFAAGMSGGVAYVFDRKGNLADRTNQAMVELEPLQEENDINFVKEMIKKHLNYTGSSYARKILDNWSDNAAKFVRVMPRDYKRMIEAINSFEEEGLKKDEALMAAFEQNNSDAARVSGN</sequence>
<dbReference type="InterPro" id="IPR002932">
    <property type="entry name" value="Glu_synthdom"/>
</dbReference>
<evidence type="ECO:0000256" key="13">
    <source>
        <dbReference type="ARBA" id="ARBA00023014"/>
    </source>
</evidence>
<dbReference type="Gene3D" id="2.160.20.60">
    <property type="entry name" value="Glutamate synthase, alpha subunit, C-terminal domain"/>
    <property type="match status" value="1"/>
</dbReference>
<evidence type="ECO:0000256" key="5">
    <source>
        <dbReference type="ARBA" id="ARBA00022605"/>
    </source>
</evidence>
<keyword evidence="12" id="KW-0408">Iron</keyword>
<comment type="similarity">
    <text evidence="4">Belongs to the glutamate synthase family.</text>
</comment>
<reference evidence="22" key="1">
    <citation type="submission" date="2019-12" db="EMBL/GenBank/DDBJ databases">
        <authorList>
            <person name="zhang j."/>
            <person name="sun C.M."/>
        </authorList>
    </citation>
    <scope>NUCLEOTIDE SEQUENCE</scope>
    <source>
        <strain evidence="22">NS-1</strain>
    </source>
</reference>
<evidence type="ECO:0000256" key="16">
    <source>
        <dbReference type="ARBA" id="ARBA00029440"/>
    </source>
</evidence>
<evidence type="ECO:0000256" key="3">
    <source>
        <dbReference type="ARBA" id="ARBA00001974"/>
    </source>
</evidence>
<dbReference type="Pfam" id="PF01645">
    <property type="entry name" value="Glu_synthase"/>
    <property type="match status" value="1"/>
</dbReference>
<dbReference type="Gene3D" id="3.20.20.70">
    <property type="entry name" value="Aldolase class I"/>
    <property type="match status" value="2"/>
</dbReference>
<gene>
    <name evidence="22" type="primary">gltB</name>
    <name evidence="22" type="ORF">GM661_04445</name>
</gene>
<comment type="cofactor">
    <cofactor evidence="2">
        <name>[3Fe-4S] cluster</name>
        <dbReference type="ChEBI" id="CHEBI:21137"/>
    </cofactor>
</comment>
<dbReference type="GO" id="GO:0006537">
    <property type="term" value="P:glutamate biosynthetic process"/>
    <property type="evidence" value="ECO:0007669"/>
    <property type="project" value="UniProtKB-KW"/>
</dbReference>
<evidence type="ECO:0000256" key="2">
    <source>
        <dbReference type="ARBA" id="ARBA00001927"/>
    </source>
</evidence>
<evidence type="ECO:0000313" key="23">
    <source>
        <dbReference type="Proteomes" id="UP000665020"/>
    </source>
</evidence>
<keyword evidence="6" id="KW-0285">Flavoprotein</keyword>
<comment type="pathway">
    <text evidence="16">Amino-acid biosynthesis.</text>
</comment>
<keyword evidence="11 22" id="KW-0560">Oxidoreductase</keyword>
<name>A0A8A7KGK1_9FIRM</name>
<accession>A0A8A7KGK1</accession>
<evidence type="ECO:0000256" key="10">
    <source>
        <dbReference type="ARBA" id="ARBA00022962"/>
    </source>
</evidence>
<evidence type="ECO:0000256" key="6">
    <source>
        <dbReference type="ARBA" id="ARBA00022630"/>
    </source>
</evidence>
<evidence type="ECO:0000256" key="7">
    <source>
        <dbReference type="ARBA" id="ARBA00022643"/>
    </source>
</evidence>
<comment type="cofactor">
    <cofactor evidence="1">
        <name>FMN</name>
        <dbReference type="ChEBI" id="CHEBI:58210"/>
    </cofactor>
</comment>
<dbReference type="KEGG" id="ifn:GM661_04445"/>
<dbReference type="Proteomes" id="UP000665020">
    <property type="component" value="Chromosome"/>
</dbReference>
<proteinExistence type="inferred from homology"/>
<evidence type="ECO:0000259" key="21">
    <source>
        <dbReference type="Pfam" id="PF04898"/>
    </source>
</evidence>
<evidence type="ECO:0000256" key="12">
    <source>
        <dbReference type="ARBA" id="ARBA00023004"/>
    </source>
</evidence>
<evidence type="ECO:0000256" key="11">
    <source>
        <dbReference type="ARBA" id="ARBA00023002"/>
    </source>
</evidence>
<keyword evidence="13" id="KW-0411">Iron-sulfur</keyword>
<feature type="domain" description="Glutamate synthase" evidence="20">
    <location>
        <begin position="815"/>
        <end position="1184"/>
    </location>
</feature>
<dbReference type="CDD" id="cd00982">
    <property type="entry name" value="gltB_C"/>
    <property type="match status" value="1"/>
</dbReference>
<keyword evidence="23" id="KW-1185">Reference proteome</keyword>
<keyword evidence="10" id="KW-0315">Glutamine amidotransferase</keyword>
<dbReference type="InterPro" id="IPR029055">
    <property type="entry name" value="Ntn_hydrolases_N"/>
</dbReference>
<evidence type="ECO:0000259" key="18">
    <source>
        <dbReference type="Pfam" id="PF00310"/>
    </source>
</evidence>
<dbReference type="FunFam" id="3.20.20.70:FF:000053">
    <property type="entry name" value="Glutamate synthase large subunit"/>
    <property type="match status" value="1"/>
</dbReference>
<dbReference type="GO" id="GO:0019676">
    <property type="term" value="P:ammonia assimilation cycle"/>
    <property type="evidence" value="ECO:0007669"/>
    <property type="project" value="TreeGrafter"/>
</dbReference>
<dbReference type="InterPro" id="IPR013785">
    <property type="entry name" value="Aldolase_TIM"/>
</dbReference>
<dbReference type="FunFam" id="3.20.20.70:FF:000031">
    <property type="entry name" value="Glutamate synthase 1 [NADH]"/>
    <property type="match status" value="1"/>
</dbReference>
<dbReference type="InterPro" id="IPR050711">
    <property type="entry name" value="ET-N_metabolism_enzyme"/>
</dbReference>
<feature type="region of interest" description="Disordered" evidence="17">
    <location>
        <begin position="908"/>
        <end position="930"/>
    </location>
</feature>